<dbReference type="InterPro" id="IPR001647">
    <property type="entry name" value="HTH_TetR"/>
</dbReference>
<dbReference type="PANTHER" id="PTHR43479:SF7">
    <property type="entry name" value="TETR-FAMILY TRANSCRIPTIONAL REGULATOR"/>
    <property type="match status" value="1"/>
</dbReference>
<dbReference type="Gene3D" id="1.10.357.10">
    <property type="entry name" value="Tetracycline Repressor, domain 2"/>
    <property type="match status" value="1"/>
</dbReference>
<evidence type="ECO:0000256" key="3">
    <source>
        <dbReference type="SAM" id="Phobius"/>
    </source>
</evidence>
<feature type="domain" description="HTH tetR-type" evidence="4">
    <location>
        <begin position="15"/>
        <end position="75"/>
    </location>
</feature>
<dbReference type="EMBL" id="NIPR01000025">
    <property type="protein sequence ID" value="PMD69822.1"/>
    <property type="molecule type" value="Genomic_DNA"/>
</dbReference>
<dbReference type="InterPro" id="IPR050624">
    <property type="entry name" value="HTH-type_Tx_Regulator"/>
</dbReference>
<dbReference type="OrthoDB" id="9810250at2"/>
<protein>
    <recommendedName>
        <fullName evidence="4">HTH tetR-type domain-containing protein</fullName>
    </recommendedName>
</protein>
<dbReference type="InterPro" id="IPR009057">
    <property type="entry name" value="Homeodomain-like_sf"/>
</dbReference>
<comment type="caution">
    <text evidence="5">The sequence shown here is derived from an EMBL/GenBank/DDBJ whole genome shotgun (WGS) entry which is preliminary data.</text>
</comment>
<dbReference type="SUPFAM" id="SSF46689">
    <property type="entry name" value="Homeodomain-like"/>
    <property type="match status" value="1"/>
</dbReference>
<dbReference type="Pfam" id="PF14278">
    <property type="entry name" value="TetR_C_8"/>
    <property type="match status" value="1"/>
</dbReference>
<accession>A0A2N7ATP8</accession>
<gene>
    <name evidence="5" type="ORF">CBP76_07865</name>
</gene>
<keyword evidence="1 2" id="KW-0238">DNA-binding</keyword>
<dbReference type="RefSeq" id="WP_102196354.1">
    <property type="nucleotide sequence ID" value="NZ_NIPR01000025.1"/>
</dbReference>
<evidence type="ECO:0000313" key="6">
    <source>
        <dbReference type="Proteomes" id="UP000235649"/>
    </source>
</evidence>
<dbReference type="Pfam" id="PF00440">
    <property type="entry name" value="TetR_N"/>
    <property type="match status" value="1"/>
</dbReference>
<dbReference type="PROSITE" id="PS50977">
    <property type="entry name" value="HTH_TETR_2"/>
    <property type="match status" value="1"/>
</dbReference>
<evidence type="ECO:0000256" key="1">
    <source>
        <dbReference type="ARBA" id="ARBA00023125"/>
    </source>
</evidence>
<evidence type="ECO:0000313" key="5">
    <source>
        <dbReference type="EMBL" id="PMD69822.1"/>
    </source>
</evidence>
<feature type="transmembrane region" description="Helical" evidence="3">
    <location>
        <begin position="146"/>
        <end position="164"/>
    </location>
</feature>
<dbReference type="AlphaFoldDB" id="A0A2N7ATP8"/>
<organism evidence="5 6">
    <name type="scientific">Companilactobacillus nuruki</name>
    <dbReference type="NCBI Taxonomy" id="1993540"/>
    <lineage>
        <taxon>Bacteria</taxon>
        <taxon>Bacillati</taxon>
        <taxon>Bacillota</taxon>
        <taxon>Bacilli</taxon>
        <taxon>Lactobacillales</taxon>
        <taxon>Lactobacillaceae</taxon>
        <taxon>Companilactobacillus</taxon>
    </lineage>
</organism>
<dbReference type="Proteomes" id="UP000235649">
    <property type="component" value="Unassembled WGS sequence"/>
</dbReference>
<sequence>MNRDKTNKNVTRMQKQTRTWIKDALMQLLKNYSFEDITIKQIVLTAEISRPTFYRNYDSKKAVLDDTLNDLTEDYYSKFRQSNITNLHDLLMFCFNYFENNHEYLSIMIAAHLTSYITDKFTIEFAEKLNDTQTWREWKTPLQKQIGVHFAFYGFFNIIIFWIATGCKESPETMTDQTIEVLHNLT</sequence>
<evidence type="ECO:0000256" key="2">
    <source>
        <dbReference type="PROSITE-ProRule" id="PRU00335"/>
    </source>
</evidence>
<dbReference type="GO" id="GO:0003677">
    <property type="term" value="F:DNA binding"/>
    <property type="evidence" value="ECO:0007669"/>
    <property type="project" value="UniProtKB-UniRule"/>
</dbReference>
<evidence type="ECO:0000259" key="4">
    <source>
        <dbReference type="PROSITE" id="PS50977"/>
    </source>
</evidence>
<dbReference type="PANTHER" id="PTHR43479">
    <property type="entry name" value="ACREF/ENVCD OPERON REPRESSOR-RELATED"/>
    <property type="match status" value="1"/>
</dbReference>
<feature type="DNA-binding region" description="H-T-H motif" evidence="2">
    <location>
        <begin position="38"/>
        <end position="57"/>
    </location>
</feature>
<dbReference type="InterPro" id="IPR039532">
    <property type="entry name" value="TetR_C_Firmicutes"/>
</dbReference>
<reference evidence="5 6" key="1">
    <citation type="submission" date="2017-05" db="EMBL/GenBank/DDBJ databases">
        <title>Lactobacillus nurukis nov., sp. nov., isolated from nuruk.</title>
        <authorList>
            <person name="Kim S.-J."/>
        </authorList>
    </citation>
    <scope>NUCLEOTIDE SEQUENCE [LARGE SCALE GENOMIC DNA]</scope>
    <source>
        <strain evidence="5 6">SYF10-1a</strain>
    </source>
</reference>
<keyword evidence="3" id="KW-0472">Membrane</keyword>
<proteinExistence type="predicted"/>
<keyword evidence="6" id="KW-1185">Reference proteome</keyword>
<name>A0A2N7ATP8_9LACO</name>
<keyword evidence="3" id="KW-1133">Transmembrane helix</keyword>
<keyword evidence="3" id="KW-0812">Transmembrane</keyword>